<accession>A0ABU9U888</accession>
<dbReference type="EMBL" id="JBBMQU010000083">
    <property type="protein sequence ID" value="MEM5553265.1"/>
    <property type="molecule type" value="Genomic_DNA"/>
</dbReference>
<evidence type="ECO:0000256" key="1">
    <source>
        <dbReference type="SAM" id="Phobius"/>
    </source>
</evidence>
<gene>
    <name evidence="2" type="ORF">WNY63_21405</name>
</gene>
<dbReference type="RefSeq" id="WP_342884740.1">
    <property type="nucleotide sequence ID" value="NZ_JBBMQU010000083.1"/>
</dbReference>
<comment type="caution">
    <text evidence="2">The sequence shown here is derived from an EMBL/GenBank/DDBJ whole genome shotgun (WGS) entry which is preliminary data.</text>
</comment>
<evidence type="ECO:0000313" key="3">
    <source>
        <dbReference type="Proteomes" id="UP001388366"/>
    </source>
</evidence>
<keyword evidence="1" id="KW-0812">Transmembrane</keyword>
<organism evidence="2 3">
    <name type="scientific">Pseudoalteromonas neustonica</name>
    <dbReference type="NCBI Taxonomy" id="1840331"/>
    <lineage>
        <taxon>Bacteria</taxon>
        <taxon>Pseudomonadati</taxon>
        <taxon>Pseudomonadota</taxon>
        <taxon>Gammaproteobacteria</taxon>
        <taxon>Alteromonadales</taxon>
        <taxon>Pseudoalteromonadaceae</taxon>
        <taxon>Pseudoalteromonas</taxon>
    </lineage>
</organism>
<keyword evidence="1" id="KW-0472">Membrane</keyword>
<evidence type="ECO:0000313" key="2">
    <source>
        <dbReference type="EMBL" id="MEM5553265.1"/>
    </source>
</evidence>
<name>A0ABU9U888_9GAMM</name>
<reference evidence="2 3" key="1">
    <citation type="submission" date="2024-03" db="EMBL/GenBank/DDBJ databases">
        <title>Community enrichment and isolation of bacterial strains for fucoidan degradation.</title>
        <authorList>
            <person name="Sichert A."/>
        </authorList>
    </citation>
    <scope>NUCLEOTIDE SEQUENCE [LARGE SCALE GENOMIC DNA]</scope>
    <source>
        <strain evidence="2 3">AS81</strain>
    </source>
</reference>
<dbReference type="Proteomes" id="UP001388366">
    <property type="component" value="Unassembled WGS sequence"/>
</dbReference>
<sequence length="287" mass="32990">MKVSTKKIDLIVFSPWYVLISGLCSILGFLWFLYDKYIGEATFASSVFLVSALTVLSIGYLYSIRVRLDNIALRQTTETYGEINELYRDALSVFFSGENPITCPKNLVEEEKRILFSVCQRIENIFARVINRECTVTIKLLVEENNKIYAETMTRSVSQSIRDTSNSVRYEVNTGANTAFDEAIRNKVGKKPAHFYSPNLKKLDGYRNQRQNYIEFYKSVLVVPIRGRNVSEKNTAGEFDYIGFLCIDTKSTNRLNNNDHLNLLMSFANQMYNFSSLMRGRYTVFVG</sequence>
<keyword evidence="1" id="KW-1133">Transmembrane helix</keyword>
<evidence type="ECO:0008006" key="4">
    <source>
        <dbReference type="Google" id="ProtNLM"/>
    </source>
</evidence>
<proteinExistence type="predicted"/>
<feature type="transmembrane region" description="Helical" evidence="1">
    <location>
        <begin position="46"/>
        <end position="64"/>
    </location>
</feature>
<feature type="transmembrane region" description="Helical" evidence="1">
    <location>
        <begin position="12"/>
        <end position="34"/>
    </location>
</feature>
<protein>
    <recommendedName>
        <fullName evidence="4">GAF domain-containing protein</fullName>
    </recommendedName>
</protein>
<keyword evidence="3" id="KW-1185">Reference proteome</keyword>